<evidence type="ECO:0000256" key="1">
    <source>
        <dbReference type="ARBA" id="ARBA00004141"/>
    </source>
</evidence>
<comment type="caution">
    <text evidence="9">The sequence shown here is derived from an EMBL/GenBank/DDBJ whole genome shotgun (WGS) entry which is preliminary data.</text>
</comment>
<comment type="subcellular location">
    <subcellularLocation>
        <location evidence="1">Membrane</location>
        <topology evidence="1">Multi-pass membrane protein</topology>
    </subcellularLocation>
</comment>
<dbReference type="GO" id="GO:0016020">
    <property type="term" value="C:membrane"/>
    <property type="evidence" value="ECO:0007669"/>
    <property type="project" value="UniProtKB-SubCell"/>
</dbReference>
<gene>
    <name evidence="9" type="ORF">H9758_11465</name>
</gene>
<name>A0A9D2NPM1_9FIRM</name>
<feature type="transmembrane region" description="Helical" evidence="7">
    <location>
        <begin position="111"/>
        <end position="129"/>
    </location>
</feature>
<keyword evidence="6 7" id="KW-0472">Membrane</keyword>
<feature type="transmembrane region" description="Helical" evidence="7">
    <location>
        <begin position="45"/>
        <end position="64"/>
    </location>
</feature>
<reference evidence="9" key="2">
    <citation type="submission" date="2021-04" db="EMBL/GenBank/DDBJ databases">
        <authorList>
            <person name="Gilroy R."/>
        </authorList>
    </citation>
    <scope>NUCLEOTIDE SEQUENCE</scope>
    <source>
        <strain evidence="9">ChiW19-954</strain>
    </source>
</reference>
<comment type="similarity">
    <text evidence="2">Belongs to the bacterial sugar transferase family.</text>
</comment>
<feature type="transmembrane region" description="Helical" evidence="7">
    <location>
        <begin position="85"/>
        <end position="105"/>
    </location>
</feature>
<evidence type="ECO:0000313" key="9">
    <source>
        <dbReference type="EMBL" id="HJC35186.1"/>
    </source>
</evidence>
<dbReference type="InterPro" id="IPR003362">
    <property type="entry name" value="Bact_transf"/>
</dbReference>
<keyword evidence="5 7" id="KW-1133">Transmembrane helix</keyword>
<evidence type="ECO:0000256" key="5">
    <source>
        <dbReference type="ARBA" id="ARBA00022989"/>
    </source>
</evidence>
<proteinExistence type="inferred from homology"/>
<dbReference type="PANTHER" id="PTHR30576:SF10">
    <property type="entry name" value="SLL5057 PROTEIN"/>
    <property type="match status" value="1"/>
</dbReference>
<protein>
    <submittedName>
        <fullName evidence="9">Sugar transferase</fullName>
    </submittedName>
</protein>
<dbReference type="AlphaFoldDB" id="A0A9D2NPM1"/>
<dbReference type="InterPro" id="IPR017475">
    <property type="entry name" value="EPS_sugar_tfrase"/>
</dbReference>
<keyword evidence="3 9" id="KW-0808">Transferase</keyword>
<organism evidence="9 10">
    <name type="scientific">Candidatus Mediterraneibacter faecipullorum</name>
    <dbReference type="NCBI Taxonomy" id="2838670"/>
    <lineage>
        <taxon>Bacteria</taxon>
        <taxon>Bacillati</taxon>
        <taxon>Bacillota</taxon>
        <taxon>Clostridia</taxon>
        <taxon>Lachnospirales</taxon>
        <taxon>Lachnospiraceae</taxon>
        <taxon>Mediterraneibacter</taxon>
    </lineage>
</organism>
<feature type="transmembrane region" description="Helical" evidence="7">
    <location>
        <begin position="279"/>
        <end position="306"/>
    </location>
</feature>
<dbReference type="EMBL" id="DWWO01000138">
    <property type="protein sequence ID" value="HJC35186.1"/>
    <property type="molecule type" value="Genomic_DNA"/>
</dbReference>
<evidence type="ECO:0000256" key="6">
    <source>
        <dbReference type="ARBA" id="ARBA00023136"/>
    </source>
</evidence>
<evidence type="ECO:0000313" key="10">
    <source>
        <dbReference type="Proteomes" id="UP000823890"/>
    </source>
</evidence>
<dbReference type="NCBIfam" id="TIGR03025">
    <property type="entry name" value="EPS_sugtrans"/>
    <property type="match status" value="1"/>
</dbReference>
<evidence type="ECO:0000256" key="7">
    <source>
        <dbReference type="SAM" id="Phobius"/>
    </source>
</evidence>
<feature type="transmembrane region" description="Helical" evidence="7">
    <location>
        <begin position="12"/>
        <end position="33"/>
    </location>
</feature>
<evidence type="ECO:0000256" key="2">
    <source>
        <dbReference type="ARBA" id="ARBA00006464"/>
    </source>
</evidence>
<keyword evidence="4 7" id="KW-0812">Transmembrane</keyword>
<evidence type="ECO:0000256" key="4">
    <source>
        <dbReference type="ARBA" id="ARBA00022692"/>
    </source>
</evidence>
<dbReference type="PANTHER" id="PTHR30576">
    <property type="entry name" value="COLANIC BIOSYNTHESIS UDP-GLUCOSE LIPID CARRIER TRANSFERASE"/>
    <property type="match status" value="1"/>
</dbReference>
<accession>A0A9D2NPM1</accession>
<dbReference type="Proteomes" id="UP000823890">
    <property type="component" value="Unassembled WGS sequence"/>
</dbReference>
<evidence type="ECO:0000256" key="3">
    <source>
        <dbReference type="ARBA" id="ARBA00022679"/>
    </source>
</evidence>
<sequence>MYSKIDSTWLKHWDFILLDMLMIQIAYVFSYIIRMGLVNPYKDKLYLSIGVILCLADICVAFFTEPYHGIMRRGYFIEFNNTLKHVFFVSLLEVCFLFLTQNGTAFSRLSFVWFFCIAVVLVYCERLIWKHYLISHKQLFYDKVKMLVVTPKEQAHELISRLLEYRFNEFEVVGISYTDSKIKSDERIQDIPVVCMADEIPDYIQTKWVDSVFIRVNDRMQLPAGLLEKCIDMGVTVHTCLEGLEEWTGNQYINRMGGYTVLTSSVRVVSSRQTVMKRLFDICGGIVGLILTGILTIFLGPAIYIASPGPIFFSQTRIGKNGKPFRIYKFRSMYMDAEKRKKDLMEKNEMKGLMFKMESDPRIIGSGPDGTRHGLGWFIRKTSLDEFPQFWNVLKGDMSLVGTRPPTEDEWQQYEYYHRARLAVKPGLTGIWQVSGRSDIVDFEEVVKMDMQYVKSWNIGMDIRILLKTVLVVLTGSGSK</sequence>
<feature type="domain" description="Bacterial sugar transferase" evidence="8">
    <location>
        <begin position="277"/>
        <end position="474"/>
    </location>
</feature>
<evidence type="ECO:0000259" key="8">
    <source>
        <dbReference type="Pfam" id="PF02397"/>
    </source>
</evidence>
<dbReference type="GO" id="GO:0016780">
    <property type="term" value="F:phosphotransferase activity, for other substituted phosphate groups"/>
    <property type="evidence" value="ECO:0007669"/>
    <property type="project" value="TreeGrafter"/>
</dbReference>
<dbReference type="Pfam" id="PF02397">
    <property type="entry name" value="Bac_transf"/>
    <property type="match status" value="1"/>
</dbReference>
<reference evidence="9" key="1">
    <citation type="journal article" date="2021" name="PeerJ">
        <title>Extensive microbial diversity within the chicken gut microbiome revealed by metagenomics and culture.</title>
        <authorList>
            <person name="Gilroy R."/>
            <person name="Ravi A."/>
            <person name="Getino M."/>
            <person name="Pursley I."/>
            <person name="Horton D.L."/>
            <person name="Alikhan N.F."/>
            <person name="Baker D."/>
            <person name="Gharbi K."/>
            <person name="Hall N."/>
            <person name="Watson M."/>
            <person name="Adriaenssens E.M."/>
            <person name="Foster-Nyarko E."/>
            <person name="Jarju S."/>
            <person name="Secka A."/>
            <person name="Antonio M."/>
            <person name="Oren A."/>
            <person name="Chaudhuri R.R."/>
            <person name="La Ragione R."/>
            <person name="Hildebrand F."/>
            <person name="Pallen M.J."/>
        </authorList>
    </citation>
    <scope>NUCLEOTIDE SEQUENCE</scope>
    <source>
        <strain evidence="9">ChiW19-954</strain>
    </source>
</reference>
<dbReference type="Pfam" id="PF13727">
    <property type="entry name" value="CoA_binding_3"/>
    <property type="match status" value="1"/>
</dbReference>